<dbReference type="GO" id="GO:0003743">
    <property type="term" value="F:translation initiation factor activity"/>
    <property type="evidence" value="ECO:0007669"/>
    <property type="project" value="UniProtKB-KW"/>
</dbReference>
<accession>A0ABZ2WQY1</accession>
<dbReference type="InterPro" id="IPR019815">
    <property type="entry name" value="Translation_initiation_fac_3_C"/>
</dbReference>
<dbReference type="PANTHER" id="PTHR10938:SF0">
    <property type="entry name" value="TRANSLATION INITIATION FACTOR IF-3, MITOCHONDRIAL"/>
    <property type="match status" value="1"/>
</dbReference>
<gene>
    <name evidence="6" type="ORF">QYS62_003970</name>
</gene>
<keyword evidence="3" id="KW-0648">Protein biosynthesis</keyword>
<dbReference type="PANTHER" id="PTHR10938">
    <property type="entry name" value="TRANSLATION INITIATION FACTOR IF-3"/>
    <property type="match status" value="1"/>
</dbReference>
<feature type="region of interest" description="Disordered" evidence="4">
    <location>
        <begin position="91"/>
        <end position="113"/>
    </location>
</feature>
<evidence type="ECO:0000256" key="3">
    <source>
        <dbReference type="ARBA" id="ARBA00022917"/>
    </source>
</evidence>
<keyword evidence="7" id="KW-1185">Reference proteome</keyword>
<dbReference type="EMBL" id="CP151261">
    <property type="protein sequence ID" value="WZH42971.1"/>
    <property type="molecule type" value="Genomic_DNA"/>
</dbReference>
<evidence type="ECO:0000259" key="5">
    <source>
        <dbReference type="Pfam" id="PF00707"/>
    </source>
</evidence>
<evidence type="ECO:0000256" key="4">
    <source>
        <dbReference type="SAM" id="MobiDB-lite"/>
    </source>
</evidence>
<dbReference type="SUPFAM" id="SSF55200">
    <property type="entry name" value="Translation initiation factor IF3, C-terminal domain"/>
    <property type="match status" value="1"/>
</dbReference>
<dbReference type="InterPro" id="IPR001288">
    <property type="entry name" value="Translation_initiation_fac_3"/>
</dbReference>
<organism evidence="6 7">
    <name type="scientific">Fusarium acuminatum</name>
    <dbReference type="NCBI Taxonomy" id="5515"/>
    <lineage>
        <taxon>Eukaryota</taxon>
        <taxon>Fungi</taxon>
        <taxon>Dikarya</taxon>
        <taxon>Ascomycota</taxon>
        <taxon>Pezizomycotina</taxon>
        <taxon>Sordariomycetes</taxon>
        <taxon>Hypocreomycetidae</taxon>
        <taxon>Hypocreales</taxon>
        <taxon>Nectriaceae</taxon>
        <taxon>Fusarium</taxon>
        <taxon>Fusarium tricinctum species complex</taxon>
    </lineage>
</organism>
<comment type="similarity">
    <text evidence="1">Belongs to the IF-3 family.</text>
</comment>
<dbReference type="Proteomes" id="UP001489902">
    <property type="component" value="Chromosome 2"/>
</dbReference>
<feature type="domain" description="Translation initiation factor 3 C-terminal" evidence="5">
    <location>
        <begin position="218"/>
        <end position="304"/>
    </location>
</feature>
<feature type="compositionally biased region" description="Acidic residues" evidence="4">
    <location>
        <begin position="100"/>
        <end position="110"/>
    </location>
</feature>
<proteinExistence type="inferred from homology"/>
<evidence type="ECO:0000256" key="2">
    <source>
        <dbReference type="ARBA" id="ARBA00022540"/>
    </source>
</evidence>
<sequence>MGQSVNQVNIEAIAAGSRAFVVLKKTLSILQGDTFRMSSFACLQSSRRALYRVFVEHEALLTRQLLPITQRTLPLYQNRFFSASPFQLKVRRENPRQQDQELEPFEDEDRSYDRRYTTKEEFEKSGRDRLPKDHEIKDPKIMVLDNGVFDGPLLTRNVLSRLADTESLRMVTPYIRGDPKNNKEVQYAICKIVNKREEYERQRELNERRRVSKQTSLKTKELEMSWAISDHDLKIKTKQLVAFLEKGMKVEIVLGFKKKGQKKRTSEDTAEEVFAKVKKLVEDLGSREYKPKDGQVGRTMRIHLEGISKKKEPQKVAEAPVDQEIAPQEETEAATKDANV</sequence>
<evidence type="ECO:0000313" key="7">
    <source>
        <dbReference type="Proteomes" id="UP001489902"/>
    </source>
</evidence>
<feature type="compositionally biased region" description="Basic and acidic residues" evidence="4">
    <location>
        <begin position="305"/>
        <end position="315"/>
    </location>
</feature>
<dbReference type="Gene3D" id="3.30.110.10">
    <property type="entry name" value="Translation initiation factor 3 (IF-3), C-terminal domain"/>
    <property type="match status" value="1"/>
</dbReference>
<keyword evidence="2 6" id="KW-0396">Initiation factor</keyword>
<evidence type="ECO:0000256" key="1">
    <source>
        <dbReference type="ARBA" id="ARBA00005439"/>
    </source>
</evidence>
<dbReference type="Pfam" id="PF00707">
    <property type="entry name" value="IF3_C"/>
    <property type="match status" value="1"/>
</dbReference>
<evidence type="ECO:0000313" key="6">
    <source>
        <dbReference type="EMBL" id="WZH42971.1"/>
    </source>
</evidence>
<feature type="region of interest" description="Disordered" evidence="4">
    <location>
        <begin position="305"/>
        <end position="340"/>
    </location>
</feature>
<dbReference type="InterPro" id="IPR036788">
    <property type="entry name" value="T_IF-3_C_sf"/>
</dbReference>
<protein>
    <submittedName>
        <fullName evidence="6">Translation initiation factor if-3</fullName>
    </submittedName>
</protein>
<name>A0ABZ2WQY1_9HYPO</name>
<reference evidence="6 7" key="1">
    <citation type="submission" date="2024-04" db="EMBL/GenBank/DDBJ databases">
        <title>Complete genome sequence of Fusarium acuminatum.</title>
        <authorList>
            <person name="Lan B."/>
        </authorList>
    </citation>
    <scope>NUCLEOTIDE SEQUENCE [LARGE SCALE GENOMIC DNA]</scope>
    <source>
        <strain evidence="6">1A</strain>
    </source>
</reference>